<protein>
    <recommendedName>
        <fullName evidence="4">HTH araC/xylS-type domain-containing protein</fullName>
    </recommendedName>
</protein>
<proteinExistence type="predicted"/>
<comment type="caution">
    <text evidence="5">The sequence shown here is derived from an EMBL/GenBank/DDBJ whole genome shotgun (WGS) entry which is preliminary data.</text>
</comment>
<dbReference type="RefSeq" id="WP_345366719.1">
    <property type="nucleotide sequence ID" value="NZ_BAABHJ010000040.1"/>
</dbReference>
<accession>A0ABP8U0B5</accession>
<dbReference type="EMBL" id="BAABHJ010000040">
    <property type="protein sequence ID" value="GAA4618522.1"/>
    <property type="molecule type" value="Genomic_DNA"/>
</dbReference>
<feature type="domain" description="HTH araC/xylS-type" evidence="4">
    <location>
        <begin position="120"/>
        <end position="217"/>
    </location>
</feature>
<keyword evidence="6" id="KW-1185">Reference proteome</keyword>
<dbReference type="SMART" id="SM00342">
    <property type="entry name" value="HTH_ARAC"/>
    <property type="match status" value="1"/>
</dbReference>
<evidence type="ECO:0000313" key="6">
    <source>
        <dbReference type="Proteomes" id="UP001500212"/>
    </source>
</evidence>
<dbReference type="PANTHER" id="PTHR46796">
    <property type="entry name" value="HTH-TYPE TRANSCRIPTIONAL ACTIVATOR RHAS-RELATED"/>
    <property type="match status" value="1"/>
</dbReference>
<evidence type="ECO:0000256" key="1">
    <source>
        <dbReference type="ARBA" id="ARBA00023015"/>
    </source>
</evidence>
<keyword evidence="1" id="KW-0805">Transcription regulation</keyword>
<dbReference type="Pfam" id="PF12833">
    <property type="entry name" value="HTH_18"/>
    <property type="match status" value="1"/>
</dbReference>
<evidence type="ECO:0000256" key="2">
    <source>
        <dbReference type="ARBA" id="ARBA00023125"/>
    </source>
</evidence>
<reference evidence="6" key="1">
    <citation type="journal article" date="2019" name="Int. J. Syst. Evol. Microbiol.">
        <title>The Global Catalogue of Microorganisms (GCM) 10K type strain sequencing project: providing services to taxonomists for standard genome sequencing and annotation.</title>
        <authorList>
            <consortium name="The Broad Institute Genomics Platform"/>
            <consortium name="The Broad Institute Genome Sequencing Center for Infectious Disease"/>
            <person name="Wu L."/>
            <person name="Ma J."/>
        </authorList>
    </citation>
    <scope>NUCLEOTIDE SEQUENCE [LARGE SCALE GENOMIC DNA]</scope>
    <source>
        <strain evidence="6">JCM 17938</strain>
    </source>
</reference>
<dbReference type="Gene3D" id="1.10.10.60">
    <property type="entry name" value="Homeodomain-like"/>
    <property type="match status" value="1"/>
</dbReference>
<organism evidence="5 6">
    <name type="scientific">Actinoallomurus liliacearum</name>
    <dbReference type="NCBI Taxonomy" id="1080073"/>
    <lineage>
        <taxon>Bacteria</taxon>
        <taxon>Bacillati</taxon>
        <taxon>Actinomycetota</taxon>
        <taxon>Actinomycetes</taxon>
        <taxon>Streptosporangiales</taxon>
        <taxon>Thermomonosporaceae</taxon>
        <taxon>Actinoallomurus</taxon>
    </lineage>
</organism>
<keyword evidence="2" id="KW-0238">DNA-binding</keyword>
<dbReference type="InterPro" id="IPR018060">
    <property type="entry name" value="HTH_AraC"/>
</dbReference>
<dbReference type="InterPro" id="IPR050204">
    <property type="entry name" value="AraC_XylS_family_regulators"/>
</dbReference>
<name>A0ABP8U0B5_9ACTN</name>
<sequence>MTSRFSVGHGYALYEGPSLDSAFHRHAAFQITVAIGGEAAMVDAAGVRHHATALVVPPMVRHRMAATTELRVFFVEPQCAFADRLRERSSGGISAAPELRRLGENDVRLAGVRSSGELDPRLLAAMDALADEPVSMPDLAAQVGLSPQRLRALARGQLGMPLARWRVWTRLRRAVEALRAGRSPAEAAAVSGFADQAHLTRWTREMIGLTPAVVLPMLRPSPAERDVDRDRTGGG</sequence>
<evidence type="ECO:0000256" key="3">
    <source>
        <dbReference type="ARBA" id="ARBA00023163"/>
    </source>
</evidence>
<gene>
    <name evidence="5" type="ORF">GCM10023195_83300</name>
</gene>
<keyword evidence="3" id="KW-0804">Transcription</keyword>
<dbReference type="PROSITE" id="PS01124">
    <property type="entry name" value="HTH_ARAC_FAMILY_2"/>
    <property type="match status" value="1"/>
</dbReference>
<dbReference type="Proteomes" id="UP001500212">
    <property type="component" value="Unassembled WGS sequence"/>
</dbReference>
<evidence type="ECO:0000313" key="5">
    <source>
        <dbReference type="EMBL" id="GAA4618522.1"/>
    </source>
</evidence>
<evidence type="ECO:0000259" key="4">
    <source>
        <dbReference type="PROSITE" id="PS01124"/>
    </source>
</evidence>